<evidence type="ECO:0000313" key="5">
    <source>
        <dbReference type="Proteomes" id="UP000002051"/>
    </source>
</evidence>
<reference evidence="4" key="3">
    <citation type="submission" date="2015-04" db="UniProtKB">
        <authorList>
            <consortium name="EnsemblPlants"/>
        </authorList>
    </citation>
    <scope>IDENTIFICATION</scope>
    <source>
        <strain evidence="4">cv. Jemalong A17</strain>
    </source>
</reference>
<organism evidence="2 5">
    <name type="scientific">Medicago truncatula</name>
    <name type="common">Barrel medic</name>
    <name type="synonym">Medicago tribuloides</name>
    <dbReference type="NCBI Taxonomy" id="3880"/>
    <lineage>
        <taxon>Eukaryota</taxon>
        <taxon>Viridiplantae</taxon>
        <taxon>Streptophyta</taxon>
        <taxon>Embryophyta</taxon>
        <taxon>Tracheophyta</taxon>
        <taxon>Spermatophyta</taxon>
        <taxon>Magnoliopsida</taxon>
        <taxon>eudicotyledons</taxon>
        <taxon>Gunneridae</taxon>
        <taxon>Pentapetalae</taxon>
        <taxon>rosids</taxon>
        <taxon>fabids</taxon>
        <taxon>Fabales</taxon>
        <taxon>Fabaceae</taxon>
        <taxon>Papilionoideae</taxon>
        <taxon>50 kb inversion clade</taxon>
        <taxon>NPAAA clade</taxon>
        <taxon>Hologalegina</taxon>
        <taxon>IRL clade</taxon>
        <taxon>Trifolieae</taxon>
        <taxon>Medicago</taxon>
    </lineage>
</organism>
<dbReference type="PANTHER" id="PTHR35755">
    <property type="entry name" value="PROTEIN, PUTATIVE-RELATED"/>
    <property type="match status" value="1"/>
</dbReference>
<evidence type="ECO:0000256" key="1">
    <source>
        <dbReference type="SAM" id="Phobius"/>
    </source>
</evidence>
<evidence type="ECO:0000313" key="2">
    <source>
        <dbReference type="EMBL" id="KEH35894.1"/>
    </source>
</evidence>
<reference evidence="3" key="5">
    <citation type="journal article" date="2018" name="Nat. Plants">
        <title>Whole-genome landscape of Medicago truncatula symbiotic genes.</title>
        <authorList>
            <person name="Pecrix Y."/>
            <person name="Gamas P."/>
            <person name="Carrere S."/>
        </authorList>
    </citation>
    <scope>NUCLEOTIDE SEQUENCE</scope>
    <source>
        <tissue evidence="3">Leaves</tissue>
    </source>
</reference>
<dbReference type="PANTHER" id="PTHR35755:SF1">
    <property type="entry name" value="TRANSMEMBRANE PROTEIN"/>
    <property type="match status" value="1"/>
</dbReference>
<accession>A0A072V1M8</accession>
<proteinExistence type="predicted"/>
<dbReference type="PaxDb" id="3880-AES73522"/>
<keyword evidence="1 2" id="KW-0812">Transmembrane</keyword>
<reference evidence="2 5" key="2">
    <citation type="journal article" date="2014" name="BMC Genomics">
        <title>An improved genome release (version Mt4.0) for the model legume Medicago truncatula.</title>
        <authorList>
            <person name="Tang H."/>
            <person name="Krishnakumar V."/>
            <person name="Bidwell S."/>
            <person name="Rosen B."/>
            <person name="Chan A."/>
            <person name="Zhou S."/>
            <person name="Gentzbittel L."/>
            <person name="Childs K.L."/>
            <person name="Yandell M."/>
            <person name="Gundlach H."/>
            <person name="Mayer K.F."/>
            <person name="Schwartz D.C."/>
            <person name="Town C.D."/>
        </authorList>
    </citation>
    <scope>GENOME REANNOTATION</scope>
    <source>
        <strain evidence="2">A17</strain>
        <strain evidence="4 5">cv. Jemalong A17</strain>
    </source>
</reference>
<keyword evidence="1" id="KW-1133">Transmembrane helix</keyword>
<protein>
    <submittedName>
        <fullName evidence="2">Transmembrane protein, putative</fullName>
    </submittedName>
</protein>
<evidence type="ECO:0000313" key="3">
    <source>
        <dbReference type="EMBL" id="RHN70550.1"/>
    </source>
</evidence>
<dbReference type="EnsemblPlants" id="KEH35894">
    <property type="protein sequence ID" value="KEH35894"/>
    <property type="gene ID" value="MTR_3g105765"/>
</dbReference>
<evidence type="ECO:0000313" key="4">
    <source>
        <dbReference type="EnsemblPlants" id="KEH35894"/>
    </source>
</evidence>
<feature type="transmembrane region" description="Helical" evidence="1">
    <location>
        <begin position="20"/>
        <end position="40"/>
    </location>
</feature>
<evidence type="ECO:0000313" key="6">
    <source>
        <dbReference type="Proteomes" id="UP000265566"/>
    </source>
</evidence>
<dbReference type="Proteomes" id="UP000002051">
    <property type="component" value="Chromosome 3"/>
</dbReference>
<keyword evidence="1" id="KW-0472">Membrane</keyword>
<dbReference type="HOGENOM" id="CLU_211754_0_0_1"/>
<dbReference type="EMBL" id="PSQE01000003">
    <property type="protein sequence ID" value="RHN70550.1"/>
    <property type="molecule type" value="Genomic_DNA"/>
</dbReference>
<sequence>MAQDQYSPARPSMLDAVPVFLVLLIAAHVLGLVFWIYKLATQKQPLQRRKAH</sequence>
<reference evidence="2 5" key="1">
    <citation type="journal article" date="2011" name="Nature">
        <title>The Medicago genome provides insight into the evolution of rhizobial symbioses.</title>
        <authorList>
            <person name="Young N.D."/>
            <person name="Debelle F."/>
            <person name="Oldroyd G.E."/>
            <person name="Geurts R."/>
            <person name="Cannon S.B."/>
            <person name="Udvardi M.K."/>
            <person name="Benedito V.A."/>
            <person name="Mayer K.F."/>
            <person name="Gouzy J."/>
            <person name="Schoof H."/>
            <person name="Van de Peer Y."/>
            <person name="Proost S."/>
            <person name="Cook D.R."/>
            <person name="Meyers B.C."/>
            <person name="Spannagl M."/>
            <person name="Cheung F."/>
            <person name="De Mita S."/>
            <person name="Krishnakumar V."/>
            <person name="Gundlach H."/>
            <person name="Zhou S."/>
            <person name="Mudge J."/>
            <person name="Bharti A.K."/>
            <person name="Murray J.D."/>
            <person name="Naoumkina M.A."/>
            <person name="Rosen B."/>
            <person name="Silverstein K.A."/>
            <person name="Tang H."/>
            <person name="Rombauts S."/>
            <person name="Zhao P.X."/>
            <person name="Zhou P."/>
            <person name="Barbe V."/>
            <person name="Bardou P."/>
            <person name="Bechner M."/>
            <person name="Bellec A."/>
            <person name="Berger A."/>
            <person name="Berges H."/>
            <person name="Bidwell S."/>
            <person name="Bisseling T."/>
            <person name="Choisne N."/>
            <person name="Couloux A."/>
            <person name="Denny R."/>
            <person name="Deshpande S."/>
            <person name="Dai X."/>
            <person name="Doyle J.J."/>
            <person name="Dudez A.M."/>
            <person name="Farmer A.D."/>
            <person name="Fouteau S."/>
            <person name="Franken C."/>
            <person name="Gibelin C."/>
            <person name="Gish J."/>
            <person name="Goldstein S."/>
            <person name="Gonzalez A.J."/>
            <person name="Green P.J."/>
            <person name="Hallab A."/>
            <person name="Hartog M."/>
            <person name="Hua A."/>
            <person name="Humphray S.J."/>
            <person name="Jeong D.H."/>
            <person name="Jing Y."/>
            <person name="Jocker A."/>
            <person name="Kenton S.M."/>
            <person name="Kim D.J."/>
            <person name="Klee K."/>
            <person name="Lai H."/>
            <person name="Lang C."/>
            <person name="Lin S."/>
            <person name="Macmil S.L."/>
            <person name="Magdelenat G."/>
            <person name="Matthews L."/>
            <person name="McCorrison J."/>
            <person name="Monaghan E.L."/>
            <person name="Mun J.H."/>
            <person name="Najar F.Z."/>
            <person name="Nicholson C."/>
            <person name="Noirot C."/>
            <person name="O'Bleness M."/>
            <person name="Paule C.R."/>
            <person name="Poulain J."/>
            <person name="Prion F."/>
            <person name="Qin B."/>
            <person name="Qu C."/>
            <person name="Retzel E.F."/>
            <person name="Riddle C."/>
            <person name="Sallet E."/>
            <person name="Samain S."/>
            <person name="Samson N."/>
            <person name="Sanders I."/>
            <person name="Saurat O."/>
            <person name="Scarpelli C."/>
            <person name="Schiex T."/>
            <person name="Segurens B."/>
            <person name="Severin A.J."/>
            <person name="Sherrier D.J."/>
            <person name="Shi R."/>
            <person name="Sims S."/>
            <person name="Singer S.R."/>
            <person name="Sinharoy S."/>
            <person name="Sterck L."/>
            <person name="Viollet A."/>
            <person name="Wang B.B."/>
            <person name="Wang K."/>
            <person name="Wang M."/>
            <person name="Wang X."/>
            <person name="Warfsmann J."/>
            <person name="Weissenbach J."/>
            <person name="White D.D."/>
            <person name="White J.D."/>
            <person name="Wiley G.B."/>
            <person name="Wincker P."/>
            <person name="Xing Y."/>
            <person name="Yang L."/>
            <person name="Yao Z."/>
            <person name="Ying F."/>
            <person name="Zhai J."/>
            <person name="Zhou L."/>
            <person name="Zuber A."/>
            <person name="Denarie J."/>
            <person name="Dixon R.A."/>
            <person name="May G.D."/>
            <person name="Schwartz D.C."/>
            <person name="Rogers J."/>
            <person name="Quetier F."/>
            <person name="Town C.D."/>
            <person name="Roe B.A."/>
        </authorList>
    </citation>
    <scope>NUCLEOTIDE SEQUENCE [LARGE SCALE GENOMIC DNA]</scope>
    <source>
        <strain evidence="2">A17</strain>
        <strain evidence="4 5">cv. Jemalong A17</strain>
    </source>
</reference>
<gene>
    <name evidence="2" type="ordered locus">MTR_3g105765</name>
    <name evidence="3" type="ORF">MtrunA17_Chr3g0136731</name>
</gene>
<name>A0A072V1M8_MEDTR</name>
<dbReference type="AlphaFoldDB" id="A0A072V1M8"/>
<keyword evidence="5" id="KW-1185">Reference proteome</keyword>
<dbReference type="Gramene" id="rna19140">
    <property type="protein sequence ID" value="RHN70550.1"/>
    <property type="gene ID" value="gene19140"/>
</dbReference>
<dbReference type="Proteomes" id="UP000265566">
    <property type="component" value="Chromosome 3"/>
</dbReference>
<reference evidence="6" key="4">
    <citation type="journal article" date="2018" name="Nat. Plants">
        <title>Whole-genome landscape of Medicago truncatula symbiotic genes.</title>
        <authorList>
            <person name="Pecrix Y."/>
            <person name="Staton S.E."/>
            <person name="Sallet E."/>
            <person name="Lelandais-Briere C."/>
            <person name="Moreau S."/>
            <person name="Carrere S."/>
            <person name="Blein T."/>
            <person name="Jardinaud M.F."/>
            <person name="Latrasse D."/>
            <person name="Zouine M."/>
            <person name="Zahm M."/>
            <person name="Kreplak J."/>
            <person name="Mayjonade B."/>
            <person name="Satge C."/>
            <person name="Perez M."/>
            <person name="Cauet S."/>
            <person name="Marande W."/>
            <person name="Chantry-Darmon C."/>
            <person name="Lopez-Roques C."/>
            <person name="Bouchez O."/>
            <person name="Berard A."/>
            <person name="Debelle F."/>
            <person name="Munos S."/>
            <person name="Bendahmane A."/>
            <person name="Berges H."/>
            <person name="Niebel A."/>
            <person name="Buitink J."/>
            <person name="Frugier F."/>
            <person name="Benhamed M."/>
            <person name="Crespi M."/>
            <person name="Gouzy J."/>
            <person name="Gamas P."/>
        </authorList>
    </citation>
    <scope>NUCLEOTIDE SEQUENCE [LARGE SCALE GENOMIC DNA]</scope>
    <source>
        <strain evidence="6">cv. Jemalong A17</strain>
    </source>
</reference>
<dbReference type="EMBL" id="CM001219">
    <property type="protein sequence ID" value="KEH35894.1"/>
    <property type="molecule type" value="Genomic_DNA"/>
</dbReference>